<evidence type="ECO:0000259" key="1">
    <source>
        <dbReference type="Pfam" id="PF10551"/>
    </source>
</evidence>
<accession>A0AAP0RW94</accession>
<comment type="caution">
    <text evidence="2">The sequence shown here is derived from an EMBL/GenBank/DDBJ whole genome shotgun (WGS) entry which is preliminary data.</text>
</comment>
<dbReference type="Proteomes" id="UP001415857">
    <property type="component" value="Unassembled WGS sequence"/>
</dbReference>
<evidence type="ECO:0000313" key="3">
    <source>
        <dbReference type="Proteomes" id="UP001415857"/>
    </source>
</evidence>
<gene>
    <name evidence="2" type="ORF">L1049_014664</name>
</gene>
<dbReference type="InterPro" id="IPR018289">
    <property type="entry name" value="MULE_transposase_dom"/>
</dbReference>
<dbReference type="PANTHER" id="PTHR31973:SF187">
    <property type="entry name" value="MUTATOR TRANSPOSASE MUDRA PROTEIN"/>
    <property type="match status" value="1"/>
</dbReference>
<feature type="domain" description="MULE transposase" evidence="1">
    <location>
        <begin position="91"/>
        <end position="137"/>
    </location>
</feature>
<keyword evidence="3" id="KW-1185">Reference proteome</keyword>
<reference evidence="2 3" key="1">
    <citation type="journal article" date="2024" name="Plant J.">
        <title>Genome sequences and population genomics reveal climatic adaptation and genomic divergence between two closely related sweetgum species.</title>
        <authorList>
            <person name="Xu W.Q."/>
            <person name="Ren C.Q."/>
            <person name="Zhang X.Y."/>
            <person name="Comes H.P."/>
            <person name="Liu X.H."/>
            <person name="Li Y.G."/>
            <person name="Kettle C.J."/>
            <person name="Jalonen R."/>
            <person name="Gaisberger H."/>
            <person name="Ma Y.Z."/>
            <person name="Qiu Y.X."/>
        </authorList>
    </citation>
    <scope>NUCLEOTIDE SEQUENCE [LARGE SCALE GENOMIC DNA]</scope>
    <source>
        <strain evidence="2">Hangzhou</strain>
    </source>
</reference>
<sequence>MDDFVVKISRSQAYRARRLALEMIDSSHQKLFRRMWDYVEELLRTNLGSTIQLLTDTRDGPSSQLVFQRFYACLHAIKSGFRARCSPLIGVNGCHLKGPSGMQLLAAVGRDGNNQMYPVAYTVVEVETKETWIWFLRLLFGNIGSPNHHKHLHSNFSKLHKGKQLKDAMRDATRATIVVDWTKEMKKIKNIDKAAYTYLMALQPHWWTRTRCNGQVAAKKGKGNALATRSIDVGSNISGNVQQASGSTSVRSRVNAIKYTIYLAWKAMHSSKLFTGGPKSNTHKGKGFRAEMKKVNIVLDYADGDNSALRHGLGFAVVTGRPTELIEASCGVW</sequence>
<name>A0AAP0RW94_LIQFO</name>
<dbReference type="Pfam" id="PF10551">
    <property type="entry name" value="MULE"/>
    <property type="match status" value="1"/>
</dbReference>
<protein>
    <recommendedName>
        <fullName evidence="1">MULE transposase domain-containing protein</fullName>
    </recommendedName>
</protein>
<dbReference type="AlphaFoldDB" id="A0AAP0RW94"/>
<organism evidence="2 3">
    <name type="scientific">Liquidambar formosana</name>
    <name type="common">Formosan gum</name>
    <dbReference type="NCBI Taxonomy" id="63359"/>
    <lineage>
        <taxon>Eukaryota</taxon>
        <taxon>Viridiplantae</taxon>
        <taxon>Streptophyta</taxon>
        <taxon>Embryophyta</taxon>
        <taxon>Tracheophyta</taxon>
        <taxon>Spermatophyta</taxon>
        <taxon>Magnoliopsida</taxon>
        <taxon>eudicotyledons</taxon>
        <taxon>Gunneridae</taxon>
        <taxon>Pentapetalae</taxon>
        <taxon>Saxifragales</taxon>
        <taxon>Altingiaceae</taxon>
        <taxon>Liquidambar</taxon>
    </lineage>
</organism>
<proteinExistence type="predicted"/>
<evidence type="ECO:0000313" key="2">
    <source>
        <dbReference type="EMBL" id="KAK9286275.1"/>
    </source>
</evidence>
<dbReference type="PANTHER" id="PTHR31973">
    <property type="entry name" value="POLYPROTEIN, PUTATIVE-RELATED"/>
    <property type="match status" value="1"/>
</dbReference>
<dbReference type="EMBL" id="JBBPBK010000004">
    <property type="protein sequence ID" value="KAK9286275.1"/>
    <property type="molecule type" value="Genomic_DNA"/>
</dbReference>